<evidence type="ECO:0000313" key="2">
    <source>
        <dbReference type="Proteomes" id="UP001159427"/>
    </source>
</evidence>
<reference evidence="1 2" key="1">
    <citation type="submission" date="2022-05" db="EMBL/GenBank/DDBJ databases">
        <authorList>
            <consortium name="Genoscope - CEA"/>
            <person name="William W."/>
        </authorList>
    </citation>
    <scope>NUCLEOTIDE SEQUENCE [LARGE SCALE GENOMIC DNA]</scope>
</reference>
<proteinExistence type="predicted"/>
<gene>
    <name evidence="1" type="ORF">PEVE_00002170</name>
</gene>
<feature type="non-terminal residue" evidence="1">
    <location>
        <position position="1"/>
    </location>
</feature>
<evidence type="ECO:0000313" key="1">
    <source>
        <dbReference type="EMBL" id="CAH3156367.1"/>
    </source>
</evidence>
<protein>
    <submittedName>
        <fullName evidence="1">Uncharacterized protein</fullName>
    </submittedName>
</protein>
<comment type="caution">
    <text evidence="1">The sequence shown here is derived from an EMBL/GenBank/DDBJ whole genome shotgun (WGS) entry which is preliminary data.</text>
</comment>
<organism evidence="1 2">
    <name type="scientific">Porites evermanni</name>
    <dbReference type="NCBI Taxonomy" id="104178"/>
    <lineage>
        <taxon>Eukaryota</taxon>
        <taxon>Metazoa</taxon>
        <taxon>Cnidaria</taxon>
        <taxon>Anthozoa</taxon>
        <taxon>Hexacorallia</taxon>
        <taxon>Scleractinia</taxon>
        <taxon>Fungiina</taxon>
        <taxon>Poritidae</taxon>
        <taxon>Porites</taxon>
    </lineage>
</organism>
<keyword evidence="2" id="KW-1185">Reference proteome</keyword>
<sequence>WTEHDKLLLNDEKTEFLVIGPRQQLSKVKYFFDHRGKLCYNEIILPALGGRAFCYAAPNLWNNLPSEISSLDSVKF</sequence>
<dbReference type="EMBL" id="CALNXI010001120">
    <property type="protein sequence ID" value="CAH3156367.1"/>
    <property type="molecule type" value="Genomic_DNA"/>
</dbReference>
<accession>A0ABN8Q660</accession>
<name>A0ABN8Q660_9CNID</name>
<dbReference type="Proteomes" id="UP001159427">
    <property type="component" value="Unassembled WGS sequence"/>
</dbReference>